<keyword evidence="2" id="KW-1185">Reference proteome</keyword>
<reference evidence="1 2" key="1">
    <citation type="journal article" date="2018" name="Evol. Lett.">
        <title>Horizontal gene cluster transfer increased hallucinogenic mushroom diversity.</title>
        <authorList>
            <person name="Reynolds H.T."/>
            <person name="Vijayakumar V."/>
            <person name="Gluck-Thaler E."/>
            <person name="Korotkin H.B."/>
            <person name="Matheny P.B."/>
            <person name="Slot J.C."/>
        </authorList>
    </citation>
    <scope>NUCLEOTIDE SEQUENCE [LARGE SCALE GENOMIC DNA]</scope>
    <source>
        <strain evidence="1 2">2629</strain>
    </source>
</reference>
<name>A0A409VEE1_9AGAR</name>
<dbReference type="InParanoid" id="A0A409VEE1"/>
<accession>A0A409VEE1</accession>
<evidence type="ECO:0000313" key="2">
    <source>
        <dbReference type="Proteomes" id="UP000284842"/>
    </source>
</evidence>
<protein>
    <submittedName>
        <fullName evidence="1">Uncharacterized protein</fullName>
    </submittedName>
</protein>
<dbReference type="EMBL" id="NHTK01006125">
    <property type="protein sequence ID" value="PPQ63357.1"/>
    <property type="molecule type" value="Genomic_DNA"/>
</dbReference>
<evidence type="ECO:0000313" key="1">
    <source>
        <dbReference type="EMBL" id="PPQ63357.1"/>
    </source>
</evidence>
<sequence>MSSTLEVSFQVNLNLTSMIPSTSQNHRQPVVITPPTPTPVRFRYETQDGSGEVTPNPITTPIATTNHGLYTRVVKPFIVNVAQKGRAACRRLTAKAKGLIFGRSA</sequence>
<comment type="caution">
    <text evidence="1">The sequence shown here is derived from an EMBL/GenBank/DDBJ whole genome shotgun (WGS) entry which is preliminary data.</text>
</comment>
<dbReference type="AlphaFoldDB" id="A0A409VEE1"/>
<dbReference type="Proteomes" id="UP000284842">
    <property type="component" value="Unassembled WGS sequence"/>
</dbReference>
<proteinExistence type="predicted"/>
<gene>
    <name evidence="1" type="ORF">CVT24_006730</name>
</gene>
<organism evidence="1 2">
    <name type="scientific">Panaeolus cyanescens</name>
    <dbReference type="NCBI Taxonomy" id="181874"/>
    <lineage>
        <taxon>Eukaryota</taxon>
        <taxon>Fungi</taxon>
        <taxon>Dikarya</taxon>
        <taxon>Basidiomycota</taxon>
        <taxon>Agaricomycotina</taxon>
        <taxon>Agaricomycetes</taxon>
        <taxon>Agaricomycetidae</taxon>
        <taxon>Agaricales</taxon>
        <taxon>Agaricineae</taxon>
        <taxon>Galeropsidaceae</taxon>
        <taxon>Panaeolus</taxon>
    </lineage>
</organism>